<dbReference type="Pfam" id="PF14309">
    <property type="entry name" value="DUF4378"/>
    <property type="match status" value="1"/>
</dbReference>
<evidence type="ECO:0000259" key="2">
    <source>
        <dbReference type="Pfam" id="PF12552"/>
    </source>
</evidence>
<dbReference type="PANTHER" id="PTHR47071:SF9">
    <property type="entry name" value="TRM32-LIKE PROTEIN (DUF3741)"/>
    <property type="match status" value="1"/>
</dbReference>
<feature type="region of interest" description="Disordered" evidence="1">
    <location>
        <begin position="399"/>
        <end position="427"/>
    </location>
</feature>
<evidence type="ECO:0000256" key="1">
    <source>
        <dbReference type="SAM" id="MobiDB-lite"/>
    </source>
</evidence>
<sequence length="855" mass="96782">MGKHIQKKHPRICVPGGHPGCAWGLILHVVRYPDWHYVKKRLPHRKHGGNKRAPGDENPRDKKIQNADKLQETNNDQVNSSHVQEVRQTTPTKQNSVKAQKKSLVNEEFSKRKGQHHRTSTYPVRSQLTRTNSIHHLKASHEDFLSVITSNDGSLEIAYRGNKDSKKISSMDSLLEKSFDEPFANGETGENCQVDENEKQASVEQNLINKEPTTDASLHRSKEFLDALDTINFNREFFQKVLRDPSSPFAHHYHNQHVLNTRMGLTKSESFPLPGLSGRRVPGPSRLKRKQDVNRSCEKEEDIGKKSIQSTEVEYREDGIQKLNQAAADIANNSSSGSTHHFNNPGRSQVAIKHFKDLKQKIKHAIKESKSERHRITMDAILHKLPRNQGFSKDLNNETLDQLKDPSLTSDCKRSRSSRRHHMRRTSSVNETLDRYCQLYESTFKREAKQPVSEKLKVKREEEASPSRNTTKSLGRIFSLPEIKSYYYQNEGFSDAYSSWMPVRILDEETGSLTSVGEQNSTDGPMASEYCSQLDTPAESQIQNLVEVSQTDSGAGDQVGSTSIVDSIMEVDKLSDDLITLTTRDSASDGELDLDAKATEPSPVTVFDFNSQEVRESAAEFSFSEESQEMLEFLIPGVHDTLTGHQHESSIDASLVTHRSVLEKVHFPSKHLYIDIPHVQVDAKDKAKFDYVKYILELTGFSGTESLGTWHSDDQPVDPSVYEEVGGCILLDPDCSGNEGGNCNHVLFFDLINETLMEIYERSYSYYPKPLSSQCCIPQMPAGNRVLKEVWRNISRYLSLRPELDQSLDYITSSDLSKNNGWMSLQFNSECVALEVEDLIFEDLLEEAIFSGVCR</sequence>
<feature type="region of interest" description="Disordered" evidence="1">
    <location>
        <begin position="270"/>
        <end position="304"/>
    </location>
</feature>
<feature type="domain" description="DUF4378" evidence="3">
    <location>
        <begin position="689"/>
        <end position="847"/>
    </location>
</feature>
<dbReference type="STRING" id="55188.A0A2H5NZ43"/>
<dbReference type="AlphaFoldDB" id="A0A2H5NZ43"/>
<dbReference type="InterPro" id="IPR044257">
    <property type="entry name" value="TRM32-like"/>
</dbReference>
<feature type="region of interest" description="Disordered" evidence="1">
    <location>
        <begin position="450"/>
        <end position="471"/>
    </location>
</feature>
<dbReference type="PANTHER" id="PTHR47071">
    <property type="entry name" value="PROTEIN TRM32"/>
    <property type="match status" value="1"/>
</dbReference>
<dbReference type="Proteomes" id="UP000236630">
    <property type="component" value="Unassembled WGS sequence"/>
</dbReference>
<evidence type="ECO:0000313" key="4">
    <source>
        <dbReference type="EMBL" id="GAY45105.1"/>
    </source>
</evidence>
<accession>A0A2H5NZ43</accession>
<name>A0A2H5NZ43_CITUN</name>
<evidence type="ECO:0008006" key="6">
    <source>
        <dbReference type="Google" id="ProtNLM"/>
    </source>
</evidence>
<proteinExistence type="predicted"/>
<dbReference type="Pfam" id="PF12552">
    <property type="entry name" value="DUF3741"/>
    <property type="match status" value="1"/>
</dbReference>
<keyword evidence="5" id="KW-1185">Reference proteome</keyword>
<evidence type="ECO:0000313" key="5">
    <source>
        <dbReference type="Proteomes" id="UP000236630"/>
    </source>
</evidence>
<comment type="caution">
    <text evidence="4">The sequence shown here is derived from an EMBL/GenBank/DDBJ whole genome shotgun (WGS) entry which is preliminary data.</text>
</comment>
<feature type="compositionally biased region" description="Basic and acidic residues" evidence="1">
    <location>
        <begin position="450"/>
        <end position="465"/>
    </location>
</feature>
<feature type="region of interest" description="Disordered" evidence="1">
    <location>
        <begin position="43"/>
        <end position="62"/>
    </location>
</feature>
<dbReference type="InterPro" id="IPR022212">
    <property type="entry name" value="DUF3741"/>
</dbReference>
<organism evidence="4 5">
    <name type="scientific">Citrus unshiu</name>
    <name type="common">Satsuma mandarin</name>
    <name type="synonym">Citrus nobilis var. unshiu</name>
    <dbReference type="NCBI Taxonomy" id="55188"/>
    <lineage>
        <taxon>Eukaryota</taxon>
        <taxon>Viridiplantae</taxon>
        <taxon>Streptophyta</taxon>
        <taxon>Embryophyta</taxon>
        <taxon>Tracheophyta</taxon>
        <taxon>Spermatophyta</taxon>
        <taxon>Magnoliopsida</taxon>
        <taxon>eudicotyledons</taxon>
        <taxon>Gunneridae</taxon>
        <taxon>Pentapetalae</taxon>
        <taxon>rosids</taxon>
        <taxon>malvids</taxon>
        <taxon>Sapindales</taxon>
        <taxon>Rutaceae</taxon>
        <taxon>Aurantioideae</taxon>
        <taxon>Citrus</taxon>
    </lineage>
</organism>
<feature type="region of interest" description="Disordered" evidence="1">
    <location>
        <begin position="72"/>
        <end position="122"/>
    </location>
</feature>
<feature type="compositionally biased region" description="Polar residues" evidence="1">
    <location>
        <begin position="72"/>
        <end position="98"/>
    </location>
</feature>
<dbReference type="EMBL" id="BDQV01000027">
    <property type="protein sequence ID" value="GAY45105.1"/>
    <property type="molecule type" value="Genomic_DNA"/>
</dbReference>
<feature type="domain" description="DUF3741" evidence="2">
    <location>
        <begin position="210"/>
        <end position="247"/>
    </location>
</feature>
<protein>
    <recommendedName>
        <fullName evidence="6">DUF4378 domain-containing protein</fullName>
    </recommendedName>
</protein>
<feature type="compositionally biased region" description="Basic and acidic residues" evidence="1">
    <location>
        <begin position="290"/>
        <end position="304"/>
    </location>
</feature>
<feature type="compositionally biased region" description="Basic and acidic residues" evidence="1">
    <location>
        <begin position="53"/>
        <end position="62"/>
    </location>
</feature>
<evidence type="ECO:0000259" key="3">
    <source>
        <dbReference type="Pfam" id="PF14309"/>
    </source>
</evidence>
<reference evidence="4 5" key="1">
    <citation type="journal article" date="2017" name="Front. Genet.">
        <title>Draft sequencing of the heterozygous diploid genome of Satsuma (Citrus unshiu Marc.) using a hybrid assembly approach.</title>
        <authorList>
            <person name="Shimizu T."/>
            <person name="Tanizawa Y."/>
            <person name="Mochizuki T."/>
            <person name="Nagasaki H."/>
            <person name="Yoshioka T."/>
            <person name="Toyoda A."/>
            <person name="Fujiyama A."/>
            <person name="Kaminuma E."/>
            <person name="Nakamura Y."/>
        </authorList>
    </citation>
    <scope>NUCLEOTIDE SEQUENCE [LARGE SCALE GENOMIC DNA]</scope>
    <source>
        <strain evidence="5">cv. Miyagawa wase</strain>
    </source>
</reference>
<feature type="compositionally biased region" description="Basic residues" evidence="1">
    <location>
        <begin position="415"/>
        <end position="425"/>
    </location>
</feature>
<gene>
    <name evidence="4" type="ORF">CUMW_086970</name>
</gene>
<dbReference type="InterPro" id="IPR025486">
    <property type="entry name" value="DUF4378"/>
</dbReference>